<comment type="caution">
    <text evidence="1">The sequence shown here is derived from an EMBL/GenBank/DDBJ whole genome shotgun (WGS) entry which is preliminary data.</text>
</comment>
<protein>
    <submittedName>
        <fullName evidence="1">Uncharacterized protein</fullName>
    </submittedName>
</protein>
<dbReference type="OrthoDB" id="710456at2"/>
<dbReference type="EMBL" id="JJMU01000061">
    <property type="protein sequence ID" value="KGE13052.1"/>
    <property type="molecule type" value="Genomic_DNA"/>
</dbReference>
<dbReference type="Proteomes" id="UP000031802">
    <property type="component" value="Unassembled WGS sequence"/>
</dbReference>
<reference evidence="2" key="1">
    <citation type="submission" date="2014-04" db="EMBL/GenBank/DDBJ databases">
        <title>Whole-Genome optical mapping and complete genome sequence of Sphingobacterium deserti sp. nov., a new spaces isolated from desert in the west of China.</title>
        <authorList>
            <person name="Teng C."/>
            <person name="Zhou Z."/>
            <person name="Li X."/>
            <person name="Chen M."/>
            <person name="Lin M."/>
            <person name="Wang L."/>
            <person name="Su S."/>
            <person name="Zhang C."/>
            <person name="Zhang W."/>
        </authorList>
    </citation>
    <scope>NUCLEOTIDE SEQUENCE [LARGE SCALE GENOMIC DNA]</scope>
    <source>
        <strain evidence="2">ACCC05744</strain>
    </source>
</reference>
<evidence type="ECO:0000313" key="1">
    <source>
        <dbReference type="EMBL" id="KGE13052.1"/>
    </source>
</evidence>
<organism evidence="1 2">
    <name type="scientific">Sphingobacterium deserti</name>
    <dbReference type="NCBI Taxonomy" id="1229276"/>
    <lineage>
        <taxon>Bacteria</taxon>
        <taxon>Pseudomonadati</taxon>
        <taxon>Bacteroidota</taxon>
        <taxon>Sphingobacteriia</taxon>
        <taxon>Sphingobacteriales</taxon>
        <taxon>Sphingobacteriaceae</taxon>
        <taxon>Sphingobacterium</taxon>
    </lineage>
</organism>
<dbReference type="RefSeq" id="WP_037501975.1">
    <property type="nucleotide sequence ID" value="NZ_JJMU01000061.1"/>
</dbReference>
<dbReference type="STRING" id="1229276.DI53_3269"/>
<name>A0A0B8SZA7_9SPHI</name>
<gene>
    <name evidence="1" type="ORF">DI53_3269</name>
</gene>
<sequence length="168" mass="19563">MKWQTKLQYYNSYFRATYNLGDFDLPFGIDKLLCKNEALRSKNRTLFRDFLLEHDAAHLEEEMQSFDHAANNLIMLDQASVQYFLEESGVNMLRSDIWIDDEDCIFKVVDVAEKDVLFELDKTLTAIVGVNVLPQEIVGHSCSWIDVSEFSHNLNRTNLDKYRARIAS</sequence>
<evidence type="ECO:0000313" key="2">
    <source>
        <dbReference type="Proteomes" id="UP000031802"/>
    </source>
</evidence>
<keyword evidence="2" id="KW-1185">Reference proteome</keyword>
<proteinExistence type="predicted"/>
<dbReference type="AlphaFoldDB" id="A0A0B8SZA7"/>
<accession>A0A0B8SZA7</accession>
<reference evidence="1 2" key="2">
    <citation type="journal article" date="2015" name="PLoS ONE">
        <title>Whole-Genome Optical Mapping and Finished Genome Sequence of Sphingobacterium deserti sp. nov., a New Species Isolated from the Western Desert of China.</title>
        <authorList>
            <person name="Teng C."/>
            <person name="Zhou Z."/>
            <person name="Molnar I."/>
            <person name="Li X."/>
            <person name="Tang R."/>
            <person name="Chen M."/>
            <person name="Wang L."/>
            <person name="Su S."/>
            <person name="Zhang W."/>
            <person name="Lin M."/>
        </authorList>
    </citation>
    <scope>NUCLEOTIDE SEQUENCE [LARGE SCALE GENOMIC DNA]</scope>
    <source>
        <strain evidence="2">ACCC05744</strain>
    </source>
</reference>
<dbReference type="PATRIC" id="fig|1229276.3.peg.3379"/>